<dbReference type="InterPro" id="IPR029044">
    <property type="entry name" value="Nucleotide-diphossugar_trans"/>
</dbReference>
<dbReference type="PANTHER" id="PTHR43179">
    <property type="entry name" value="RHAMNOSYLTRANSFERASE WBBL"/>
    <property type="match status" value="1"/>
</dbReference>
<protein>
    <recommendedName>
        <fullName evidence="2">Glycosyltransferase 2-like domain-containing protein</fullName>
    </recommendedName>
</protein>
<accession>A0A0F9QHM1</accession>
<dbReference type="Gene3D" id="3.90.550.10">
    <property type="entry name" value="Spore Coat Polysaccharide Biosynthesis Protein SpsA, Chain A"/>
    <property type="match status" value="1"/>
</dbReference>
<proteinExistence type="predicted"/>
<dbReference type="AlphaFoldDB" id="A0A0F9QHM1"/>
<gene>
    <name evidence="1" type="ORF">LCGC14_1094070</name>
</gene>
<sequence>MEENEGAAPEKAAPIPIDIILPVHGRPELTVSAVKSIYNHTSVPFHLIVLDDTEAAIEQGSFHPVDLADATLPYFEILLKQHNNITYHNHPHPWKEGNEFFNVGLKYCKHDYVATIMNSVTVLPDWEMHALEMFREDNQIGIIGFKNLFPTGNIESAGIIFNGFTPCDYGRDAPSYCFTFDMEIPAVQWAFAIHRKAALIGNLEEGVFHGHVGWDDIDNCLAVRNKGWKVFYCGHGVGTHQPRATRGSNAFEAESMNQENAVAFYKRWGFWKMYQEAKKWM</sequence>
<reference evidence="1" key="1">
    <citation type="journal article" date="2015" name="Nature">
        <title>Complex archaea that bridge the gap between prokaryotes and eukaryotes.</title>
        <authorList>
            <person name="Spang A."/>
            <person name="Saw J.H."/>
            <person name="Jorgensen S.L."/>
            <person name="Zaremba-Niedzwiedzka K."/>
            <person name="Martijn J."/>
            <person name="Lind A.E."/>
            <person name="van Eijk R."/>
            <person name="Schleper C."/>
            <person name="Guy L."/>
            <person name="Ettema T.J."/>
        </authorList>
    </citation>
    <scope>NUCLEOTIDE SEQUENCE</scope>
</reference>
<dbReference type="SUPFAM" id="SSF53448">
    <property type="entry name" value="Nucleotide-diphospho-sugar transferases"/>
    <property type="match status" value="1"/>
</dbReference>
<evidence type="ECO:0008006" key="2">
    <source>
        <dbReference type="Google" id="ProtNLM"/>
    </source>
</evidence>
<comment type="caution">
    <text evidence="1">The sequence shown here is derived from an EMBL/GenBank/DDBJ whole genome shotgun (WGS) entry which is preliminary data.</text>
</comment>
<name>A0A0F9QHM1_9ZZZZ</name>
<evidence type="ECO:0000313" key="1">
    <source>
        <dbReference type="EMBL" id="KKN04778.1"/>
    </source>
</evidence>
<organism evidence="1">
    <name type="scientific">marine sediment metagenome</name>
    <dbReference type="NCBI Taxonomy" id="412755"/>
    <lineage>
        <taxon>unclassified sequences</taxon>
        <taxon>metagenomes</taxon>
        <taxon>ecological metagenomes</taxon>
    </lineage>
</organism>
<dbReference type="EMBL" id="LAZR01004879">
    <property type="protein sequence ID" value="KKN04778.1"/>
    <property type="molecule type" value="Genomic_DNA"/>
</dbReference>
<dbReference type="PANTHER" id="PTHR43179:SF7">
    <property type="entry name" value="RHAMNOSYLTRANSFERASE WBBL"/>
    <property type="match status" value="1"/>
</dbReference>